<dbReference type="InterPro" id="IPR013249">
    <property type="entry name" value="RNA_pol_sigma70_r4_t2"/>
</dbReference>
<dbReference type="AlphaFoldDB" id="A0A645F8A2"/>
<proteinExistence type="predicted"/>
<feature type="domain" description="RNA polymerase sigma factor 70 region 4 type 2" evidence="1">
    <location>
        <begin position="48"/>
        <end position="87"/>
    </location>
</feature>
<dbReference type="GO" id="GO:0003677">
    <property type="term" value="F:DNA binding"/>
    <property type="evidence" value="ECO:0007669"/>
    <property type="project" value="InterPro"/>
</dbReference>
<dbReference type="InterPro" id="IPR013324">
    <property type="entry name" value="RNA_pol_sigma_r3/r4-like"/>
</dbReference>
<sequence length="95" mass="10933">MTIYVVLFIIFTIVLSSISCRWGLFSYCEEDGTKGRVGSYLGDPHLQAKKIVYYRFVGGLSLTEIAELENMDYQSVANIIYRAIKKIKKFYSRSD</sequence>
<organism evidence="2">
    <name type="scientific">bioreactor metagenome</name>
    <dbReference type="NCBI Taxonomy" id="1076179"/>
    <lineage>
        <taxon>unclassified sequences</taxon>
        <taxon>metagenomes</taxon>
        <taxon>ecological metagenomes</taxon>
    </lineage>
</organism>
<comment type="caution">
    <text evidence="2">The sequence shown here is derived from an EMBL/GenBank/DDBJ whole genome shotgun (WGS) entry which is preliminary data.</text>
</comment>
<dbReference type="GO" id="GO:0006352">
    <property type="term" value="P:DNA-templated transcription initiation"/>
    <property type="evidence" value="ECO:0007669"/>
    <property type="project" value="InterPro"/>
</dbReference>
<dbReference type="InterPro" id="IPR036388">
    <property type="entry name" value="WH-like_DNA-bd_sf"/>
</dbReference>
<reference evidence="2" key="1">
    <citation type="submission" date="2019-08" db="EMBL/GenBank/DDBJ databases">
        <authorList>
            <person name="Kucharzyk K."/>
            <person name="Murdoch R.W."/>
            <person name="Higgins S."/>
            <person name="Loffler F."/>
        </authorList>
    </citation>
    <scope>NUCLEOTIDE SEQUENCE</scope>
</reference>
<dbReference type="Pfam" id="PF08281">
    <property type="entry name" value="Sigma70_r4_2"/>
    <property type="match status" value="1"/>
</dbReference>
<gene>
    <name evidence="2" type="ORF">SDC9_157826</name>
</gene>
<evidence type="ECO:0000313" key="2">
    <source>
        <dbReference type="EMBL" id="MPN10531.1"/>
    </source>
</evidence>
<dbReference type="Gene3D" id="1.10.10.10">
    <property type="entry name" value="Winged helix-like DNA-binding domain superfamily/Winged helix DNA-binding domain"/>
    <property type="match status" value="1"/>
</dbReference>
<accession>A0A645F8A2</accession>
<dbReference type="GO" id="GO:0016987">
    <property type="term" value="F:sigma factor activity"/>
    <property type="evidence" value="ECO:0007669"/>
    <property type="project" value="InterPro"/>
</dbReference>
<name>A0A645F8A2_9ZZZZ</name>
<evidence type="ECO:0000259" key="1">
    <source>
        <dbReference type="Pfam" id="PF08281"/>
    </source>
</evidence>
<dbReference type="EMBL" id="VSSQ01056689">
    <property type="protein sequence ID" value="MPN10531.1"/>
    <property type="molecule type" value="Genomic_DNA"/>
</dbReference>
<dbReference type="SUPFAM" id="SSF88659">
    <property type="entry name" value="Sigma3 and sigma4 domains of RNA polymerase sigma factors"/>
    <property type="match status" value="1"/>
</dbReference>
<protein>
    <recommendedName>
        <fullName evidence="1">RNA polymerase sigma factor 70 region 4 type 2 domain-containing protein</fullName>
    </recommendedName>
</protein>